<keyword evidence="2" id="KW-1185">Reference proteome</keyword>
<dbReference type="Proteomes" id="UP000813444">
    <property type="component" value="Unassembled WGS sequence"/>
</dbReference>
<evidence type="ECO:0000313" key="1">
    <source>
        <dbReference type="EMBL" id="KAH7313751.1"/>
    </source>
</evidence>
<evidence type="ECO:0000313" key="2">
    <source>
        <dbReference type="Proteomes" id="UP000813444"/>
    </source>
</evidence>
<name>A0A8K0SMC0_9HYPO</name>
<sequence>MDKFLRLLSAAGRLVALWAFLIYFVSAMGYFEPFPPPEITGDPGVLPAWATQPFHAYETDDYDMQLRRNYSSYHGQMCFVSHSGQPSKALYTVTKTHSPYMTPTLRPRDLLKAAEPPSFFHALNINIEQLVLADKRGSTEPLWPKEYVEFNKSVANLKQGAVFRWHTGDELPEYLTLLGLLRRILEILCEKDEAAECRSFSRPACLYHNQTGTEICEATS</sequence>
<proteinExistence type="predicted"/>
<accession>A0A8K0SMC0</accession>
<comment type="caution">
    <text evidence="1">The sequence shown here is derived from an EMBL/GenBank/DDBJ whole genome shotgun (WGS) entry which is preliminary data.</text>
</comment>
<dbReference type="EMBL" id="JAGPNK010000009">
    <property type="protein sequence ID" value="KAH7313751.1"/>
    <property type="molecule type" value="Genomic_DNA"/>
</dbReference>
<protein>
    <submittedName>
        <fullName evidence="1">Uncharacterized protein</fullName>
    </submittedName>
</protein>
<dbReference type="OrthoDB" id="5154123at2759"/>
<reference evidence="1" key="1">
    <citation type="journal article" date="2021" name="Nat. Commun.">
        <title>Genetic determinants of endophytism in the Arabidopsis root mycobiome.</title>
        <authorList>
            <person name="Mesny F."/>
            <person name="Miyauchi S."/>
            <person name="Thiergart T."/>
            <person name="Pickel B."/>
            <person name="Atanasova L."/>
            <person name="Karlsson M."/>
            <person name="Huettel B."/>
            <person name="Barry K.W."/>
            <person name="Haridas S."/>
            <person name="Chen C."/>
            <person name="Bauer D."/>
            <person name="Andreopoulos W."/>
            <person name="Pangilinan J."/>
            <person name="LaButti K."/>
            <person name="Riley R."/>
            <person name="Lipzen A."/>
            <person name="Clum A."/>
            <person name="Drula E."/>
            <person name="Henrissat B."/>
            <person name="Kohler A."/>
            <person name="Grigoriev I.V."/>
            <person name="Martin F.M."/>
            <person name="Hacquard S."/>
        </authorList>
    </citation>
    <scope>NUCLEOTIDE SEQUENCE</scope>
    <source>
        <strain evidence="1">MPI-CAGE-CH-0235</strain>
    </source>
</reference>
<gene>
    <name evidence="1" type="ORF">B0I35DRAFT_480411</name>
</gene>
<organism evidence="1 2">
    <name type="scientific">Stachybotrys elegans</name>
    <dbReference type="NCBI Taxonomy" id="80388"/>
    <lineage>
        <taxon>Eukaryota</taxon>
        <taxon>Fungi</taxon>
        <taxon>Dikarya</taxon>
        <taxon>Ascomycota</taxon>
        <taxon>Pezizomycotina</taxon>
        <taxon>Sordariomycetes</taxon>
        <taxon>Hypocreomycetidae</taxon>
        <taxon>Hypocreales</taxon>
        <taxon>Stachybotryaceae</taxon>
        <taxon>Stachybotrys</taxon>
    </lineage>
</organism>
<dbReference type="AlphaFoldDB" id="A0A8K0SMC0"/>